<gene>
    <name evidence="1" type="ORF">SKAU_G00137310</name>
</gene>
<name>A0A9Q1FRJ5_SYNKA</name>
<evidence type="ECO:0000313" key="1">
    <source>
        <dbReference type="EMBL" id="KAJ8364900.1"/>
    </source>
</evidence>
<reference evidence="1" key="1">
    <citation type="journal article" date="2023" name="Science">
        <title>Genome structures resolve the early diversification of teleost fishes.</title>
        <authorList>
            <person name="Parey E."/>
            <person name="Louis A."/>
            <person name="Montfort J."/>
            <person name="Bouchez O."/>
            <person name="Roques C."/>
            <person name="Iampietro C."/>
            <person name="Lluch J."/>
            <person name="Castinel A."/>
            <person name="Donnadieu C."/>
            <person name="Desvignes T."/>
            <person name="Floi Bucao C."/>
            <person name="Jouanno E."/>
            <person name="Wen M."/>
            <person name="Mejri S."/>
            <person name="Dirks R."/>
            <person name="Jansen H."/>
            <person name="Henkel C."/>
            <person name="Chen W.J."/>
            <person name="Zahm M."/>
            <person name="Cabau C."/>
            <person name="Klopp C."/>
            <person name="Thompson A.W."/>
            <person name="Robinson-Rechavi M."/>
            <person name="Braasch I."/>
            <person name="Lecointre G."/>
            <person name="Bobe J."/>
            <person name="Postlethwait J.H."/>
            <person name="Berthelot C."/>
            <person name="Roest Crollius H."/>
            <person name="Guiguen Y."/>
        </authorList>
    </citation>
    <scope>NUCLEOTIDE SEQUENCE</scope>
    <source>
        <strain evidence="1">WJC10195</strain>
    </source>
</reference>
<dbReference type="AlphaFoldDB" id="A0A9Q1FRJ5"/>
<comment type="caution">
    <text evidence="1">The sequence shown here is derived from an EMBL/GenBank/DDBJ whole genome shotgun (WGS) entry which is preliminary data.</text>
</comment>
<keyword evidence="2" id="KW-1185">Reference proteome</keyword>
<accession>A0A9Q1FRJ5</accession>
<dbReference type="EMBL" id="JAINUF010000004">
    <property type="protein sequence ID" value="KAJ8364900.1"/>
    <property type="molecule type" value="Genomic_DNA"/>
</dbReference>
<protein>
    <submittedName>
        <fullName evidence="1">Uncharacterized protein</fullName>
    </submittedName>
</protein>
<dbReference type="Proteomes" id="UP001152622">
    <property type="component" value="Chromosome 4"/>
</dbReference>
<organism evidence="1 2">
    <name type="scientific">Synaphobranchus kaupii</name>
    <name type="common">Kaup's arrowtooth eel</name>
    <dbReference type="NCBI Taxonomy" id="118154"/>
    <lineage>
        <taxon>Eukaryota</taxon>
        <taxon>Metazoa</taxon>
        <taxon>Chordata</taxon>
        <taxon>Craniata</taxon>
        <taxon>Vertebrata</taxon>
        <taxon>Euteleostomi</taxon>
        <taxon>Actinopterygii</taxon>
        <taxon>Neopterygii</taxon>
        <taxon>Teleostei</taxon>
        <taxon>Anguilliformes</taxon>
        <taxon>Synaphobranchidae</taxon>
        <taxon>Synaphobranchus</taxon>
    </lineage>
</organism>
<evidence type="ECO:0000313" key="2">
    <source>
        <dbReference type="Proteomes" id="UP001152622"/>
    </source>
</evidence>
<proteinExistence type="predicted"/>
<sequence length="88" mass="10085">MSNGLSFLRKNSLDWALLKIALGFSLWSCYPHEHPESSESFCRWRSEAWLSLQSEVYRVSKNRDKTVRCGAPALVMMVSDTSPPNLTY</sequence>